<dbReference type="AlphaFoldDB" id="A0A0F9UVH0"/>
<gene>
    <name evidence="2" type="ORF">LCGC14_0176080</name>
</gene>
<accession>A0A0F9UVH0</accession>
<sequence length="148" mass="17991">MVKKSSWLEKLNKIIFSKETYKKIGKIIVFYFALMVRPHFLWFKKQLKMGDKPMKPLRKIGHYFLWLLLFFTFTIYLYVVFIITALLILLITQILTIISMPILIVISVVIMYKFYKIMWMIGDKIDDQFIEMSVTYRKHKKKPRRLLK</sequence>
<dbReference type="EMBL" id="LAZR01000069">
    <property type="protein sequence ID" value="KKN95739.1"/>
    <property type="molecule type" value="Genomic_DNA"/>
</dbReference>
<comment type="caution">
    <text evidence="2">The sequence shown here is derived from an EMBL/GenBank/DDBJ whole genome shotgun (WGS) entry which is preliminary data.</text>
</comment>
<organism evidence="2">
    <name type="scientific">marine sediment metagenome</name>
    <dbReference type="NCBI Taxonomy" id="412755"/>
    <lineage>
        <taxon>unclassified sequences</taxon>
        <taxon>metagenomes</taxon>
        <taxon>ecological metagenomes</taxon>
    </lineage>
</organism>
<keyword evidence="1" id="KW-0812">Transmembrane</keyword>
<evidence type="ECO:0000256" key="1">
    <source>
        <dbReference type="SAM" id="Phobius"/>
    </source>
</evidence>
<protein>
    <submittedName>
        <fullName evidence="2">Uncharacterized protein</fullName>
    </submittedName>
</protein>
<reference evidence="2" key="1">
    <citation type="journal article" date="2015" name="Nature">
        <title>Complex archaea that bridge the gap between prokaryotes and eukaryotes.</title>
        <authorList>
            <person name="Spang A."/>
            <person name="Saw J.H."/>
            <person name="Jorgensen S.L."/>
            <person name="Zaremba-Niedzwiedzka K."/>
            <person name="Martijn J."/>
            <person name="Lind A.E."/>
            <person name="van Eijk R."/>
            <person name="Schleper C."/>
            <person name="Guy L."/>
            <person name="Ettema T.J."/>
        </authorList>
    </citation>
    <scope>NUCLEOTIDE SEQUENCE</scope>
</reference>
<proteinExistence type="predicted"/>
<keyword evidence="1" id="KW-0472">Membrane</keyword>
<feature type="transmembrane region" description="Helical" evidence="1">
    <location>
        <begin position="24"/>
        <end position="43"/>
    </location>
</feature>
<feature type="transmembrane region" description="Helical" evidence="1">
    <location>
        <begin position="64"/>
        <end position="88"/>
    </location>
</feature>
<feature type="transmembrane region" description="Helical" evidence="1">
    <location>
        <begin position="94"/>
        <end position="115"/>
    </location>
</feature>
<keyword evidence="1" id="KW-1133">Transmembrane helix</keyword>
<name>A0A0F9UVH0_9ZZZZ</name>
<evidence type="ECO:0000313" key="2">
    <source>
        <dbReference type="EMBL" id="KKN95739.1"/>
    </source>
</evidence>